<dbReference type="InterPro" id="IPR000917">
    <property type="entry name" value="Sulfatase_N"/>
</dbReference>
<name>A0A194UVH8_CYTMA</name>
<dbReference type="PANTHER" id="PTHR42693:SF33">
    <property type="entry name" value="ARYLSULFATASE"/>
    <property type="match status" value="1"/>
</dbReference>
<dbReference type="Proteomes" id="UP000078576">
    <property type="component" value="Unassembled WGS sequence"/>
</dbReference>
<dbReference type="GO" id="GO:0004065">
    <property type="term" value="F:arylsulfatase activity"/>
    <property type="evidence" value="ECO:0007669"/>
    <property type="project" value="TreeGrafter"/>
</dbReference>
<dbReference type="Pfam" id="PF00884">
    <property type="entry name" value="Sulfatase"/>
    <property type="match status" value="1"/>
</dbReference>
<reference evidence="7" key="1">
    <citation type="submission" date="2014-12" db="EMBL/GenBank/DDBJ databases">
        <title>Genome Sequence of Valsa Canker Pathogens Uncovers a Specific Adaption of Colonization on Woody Bark.</title>
        <authorList>
            <person name="Yin Z."/>
            <person name="Liu H."/>
            <person name="Gao X."/>
            <person name="Li Z."/>
            <person name="Song N."/>
            <person name="Ke X."/>
            <person name="Dai Q."/>
            <person name="Wu Y."/>
            <person name="Sun Y."/>
            <person name="Xu J.-R."/>
            <person name="Kang Z.K."/>
            <person name="Wang L."/>
            <person name="Huang L."/>
        </authorList>
    </citation>
    <scope>NUCLEOTIDE SEQUENCE [LARGE SCALE GENOMIC DNA]</scope>
    <source>
        <strain evidence="7">SXYL134</strain>
    </source>
</reference>
<proteinExistence type="inferred from homology"/>
<dbReference type="AlphaFoldDB" id="A0A194UVH8"/>
<dbReference type="Gene3D" id="3.40.720.10">
    <property type="entry name" value="Alkaline Phosphatase, subunit A"/>
    <property type="match status" value="1"/>
</dbReference>
<evidence type="ECO:0000313" key="7">
    <source>
        <dbReference type="Proteomes" id="UP000078576"/>
    </source>
</evidence>
<evidence type="ECO:0000256" key="1">
    <source>
        <dbReference type="ARBA" id="ARBA00008779"/>
    </source>
</evidence>
<evidence type="ECO:0000256" key="2">
    <source>
        <dbReference type="ARBA" id="ARBA00022723"/>
    </source>
</evidence>
<dbReference type="InterPro" id="IPR050738">
    <property type="entry name" value="Sulfatase"/>
</dbReference>
<sequence>MAEIPNPPQGKRPNFLLVVADDLGFSDPGCFGSEIKTPHIDSLASSSHGLRLTNFHTASMCSPTRSMLQSGTDNHIAGLGQMEFWGRGRDPPVPWSSLPGYEGYLNFRVAALPEVLQDAGYYTCMAGKWHLGLTKERSPWARGFDRSFALLPGGATHYAYDPRREDGSLVFKHWASLYYEDDKQVDSEKFPADYYSSDYYATKLIQFLKERDDEPAKKDKPFFAYLPFTAPHWPLQAPRENVDRYKGVYDDGPDKLREKRLKRQTEMGLLPDDVEPHPVVADGQKEWDDMTPEERTWSARTMEVFAGMVDRMDENLGRVFQQIKDAGEWDNTFVLFMSDNGAEGAVLEAIPMTGEVVKKAIDKEYNNDLENLGNKDSFIWYGPRWAQASTAPSRMHKGYVTEGGIRCPAVVHYPRFQSGPEGGRISTAFATVMDIMPTILELAGIPQPGPVFRGREVVPIKGKSWAPFLSGAIDHVHGPETTIGWELFFHQAIRKGKWKAVFIPKPKGPEKWQLYDLEKDMGEIHDLAEQEPNILDELIKYWLAYVSEFGVFLREELEEGYELPKN</sequence>
<dbReference type="STRING" id="694573.A0A194UVH8"/>
<keyword evidence="3" id="KW-0378">Hydrolase</keyword>
<dbReference type="GO" id="GO:0046872">
    <property type="term" value="F:metal ion binding"/>
    <property type="evidence" value="ECO:0007669"/>
    <property type="project" value="UniProtKB-KW"/>
</dbReference>
<feature type="domain" description="Sulfatase N-terminal" evidence="5">
    <location>
        <begin position="13"/>
        <end position="445"/>
    </location>
</feature>
<dbReference type="SUPFAM" id="SSF53649">
    <property type="entry name" value="Alkaline phosphatase-like"/>
    <property type="match status" value="1"/>
</dbReference>
<dbReference type="PROSITE" id="PS00149">
    <property type="entry name" value="SULFATASE_2"/>
    <property type="match status" value="1"/>
</dbReference>
<evidence type="ECO:0000259" key="5">
    <source>
        <dbReference type="Pfam" id="PF00884"/>
    </source>
</evidence>
<dbReference type="OrthoDB" id="103349at2759"/>
<dbReference type="InterPro" id="IPR024607">
    <property type="entry name" value="Sulfatase_CS"/>
</dbReference>
<dbReference type="EMBL" id="KN714682">
    <property type="protein sequence ID" value="KUI55621.1"/>
    <property type="molecule type" value="Genomic_DNA"/>
</dbReference>
<accession>A0A194UVH8</accession>
<gene>
    <name evidence="6" type="ORF">VP1G_03072</name>
</gene>
<evidence type="ECO:0000313" key="6">
    <source>
        <dbReference type="EMBL" id="KUI55621.1"/>
    </source>
</evidence>
<keyword evidence="4" id="KW-0106">Calcium</keyword>
<protein>
    <submittedName>
        <fullName evidence="6">Arylsulfatase</fullName>
    </submittedName>
</protein>
<evidence type="ECO:0000256" key="4">
    <source>
        <dbReference type="ARBA" id="ARBA00022837"/>
    </source>
</evidence>
<dbReference type="CDD" id="cd16025">
    <property type="entry name" value="PAS_like"/>
    <property type="match status" value="1"/>
</dbReference>
<organism evidence="6 7">
    <name type="scientific">Cytospora mali</name>
    <name type="common">Apple Valsa canker fungus</name>
    <name type="synonym">Valsa mali</name>
    <dbReference type="NCBI Taxonomy" id="578113"/>
    <lineage>
        <taxon>Eukaryota</taxon>
        <taxon>Fungi</taxon>
        <taxon>Dikarya</taxon>
        <taxon>Ascomycota</taxon>
        <taxon>Pezizomycotina</taxon>
        <taxon>Sordariomycetes</taxon>
        <taxon>Sordariomycetidae</taxon>
        <taxon>Diaporthales</taxon>
        <taxon>Cytosporaceae</taxon>
        <taxon>Cytospora</taxon>
    </lineage>
</organism>
<dbReference type="Gene3D" id="3.30.1120.10">
    <property type="match status" value="1"/>
</dbReference>
<dbReference type="InterPro" id="IPR017850">
    <property type="entry name" value="Alkaline_phosphatase_core_sf"/>
</dbReference>
<keyword evidence="2" id="KW-0479">Metal-binding</keyword>
<evidence type="ECO:0000256" key="3">
    <source>
        <dbReference type="ARBA" id="ARBA00022801"/>
    </source>
</evidence>
<dbReference type="PANTHER" id="PTHR42693">
    <property type="entry name" value="ARYLSULFATASE FAMILY MEMBER"/>
    <property type="match status" value="1"/>
</dbReference>
<comment type="similarity">
    <text evidence="1">Belongs to the sulfatase family.</text>
</comment>
<keyword evidence="7" id="KW-1185">Reference proteome</keyword>